<keyword evidence="1" id="KW-0812">Transmembrane</keyword>
<dbReference type="GO" id="GO:0016020">
    <property type="term" value="C:membrane"/>
    <property type="evidence" value="ECO:0007669"/>
    <property type="project" value="InterPro"/>
</dbReference>
<dbReference type="EMBL" id="MDEO01000036">
    <property type="protein sequence ID" value="OCX12588.1"/>
    <property type="molecule type" value="Genomic_DNA"/>
</dbReference>
<dbReference type="Gene3D" id="1.10.287.910">
    <property type="entry name" value="bacterial mercury transporter, merf"/>
    <property type="match status" value="1"/>
</dbReference>
<dbReference type="Pfam" id="PF11431">
    <property type="entry name" value="Transport_MerF"/>
    <property type="match status" value="1"/>
</dbReference>
<dbReference type="InterPro" id="IPR021091">
    <property type="entry name" value="Mercury_ion_transport_MerF"/>
</dbReference>
<evidence type="ECO:0000256" key="1">
    <source>
        <dbReference type="SAM" id="Phobius"/>
    </source>
</evidence>
<protein>
    <recommendedName>
        <fullName evidence="4">Mercury transport protein</fullName>
    </recommendedName>
</protein>
<keyword evidence="1" id="KW-1133">Transmembrane helix</keyword>
<feature type="transmembrane region" description="Helical" evidence="1">
    <location>
        <begin position="25"/>
        <end position="51"/>
    </location>
</feature>
<dbReference type="NCBIfam" id="NF033565">
    <property type="entry name" value="trans_MerF"/>
    <property type="match status" value="1"/>
</dbReference>
<dbReference type="AlphaFoldDB" id="A0A1C2DCV0"/>
<keyword evidence="3" id="KW-1185">Reference proteome</keyword>
<evidence type="ECO:0008006" key="4">
    <source>
        <dbReference type="Google" id="ProtNLM"/>
    </source>
</evidence>
<reference evidence="2 3" key="1">
    <citation type="submission" date="2016-08" db="EMBL/GenBank/DDBJ databases">
        <title>Whole genome sequence of Mesorhizobium sp. strain UASWS1009 isolated from industrial sewage.</title>
        <authorList>
            <person name="Crovadore J."/>
            <person name="Calmin G."/>
            <person name="Chablais R."/>
            <person name="Cochard B."/>
            <person name="Lefort F."/>
        </authorList>
    </citation>
    <scope>NUCLEOTIDE SEQUENCE [LARGE SCALE GENOMIC DNA]</scope>
    <source>
        <strain evidence="2 3">UASWS1009</strain>
    </source>
</reference>
<evidence type="ECO:0000313" key="2">
    <source>
        <dbReference type="EMBL" id="OCX12588.1"/>
    </source>
</evidence>
<dbReference type="RefSeq" id="WP_051512209.1">
    <property type="nucleotide sequence ID" value="NZ_MDEO01000036.1"/>
</dbReference>
<sequence length="99" mass="10195">MPDIRRARQKADYVNSRTLFRTGSIGAVVAALCCATPILGIVLGAIGLSALAGKADYVLIPVLIVSLGLVGIGLYRRNTSASAGPDCCETGKNAGKFKS</sequence>
<proteinExistence type="predicted"/>
<accession>A0A1C2DCV0</accession>
<dbReference type="Proteomes" id="UP000094412">
    <property type="component" value="Unassembled WGS sequence"/>
</dbReference>
<organism evidence="2 3">
    <name type="scientific">Mesorhizobium hungaricum</name>
    <dbReference type="NCBI Taxonomy" id="1566387"/>
    <lineage>
        <taxon>Bacteria</taxon>
        <taxon>Pseudomonadati</taxon>
        <taxon>Pseudomonadota</taxon>
        <taxon>Alphaproteobacteria</taxon>
        <taxon>Hyphomicrobiales</taxon>
        <taxon>Phyllobacteriaceae</taxon>
        <taxon>Mesorhizobium</taxon>
    </lineage>
</organism>
<feature type="transmembrane region" description="Helical" evidence="1">
    <location>
        <begin position="57"/>
        <end position="75"/>
    </location>
</feature>
<evidence type="ECO:0000313" key="3">
    <source>
        <dbReference type="Proteomes" id="UP000094412"/>
    </source>
</evidence>
<name>A0A1C2DCV0_9HYPH</name>
<dbReference type="STRING" id="1566387.QV13_23585"/>
<comment type="caution">
    <text evidence="2">The sequence shown here is derived from an EMBL/GenBank/DDBJ whole genome shotgun (WGS) entry which is preliminary data.</text>
</comment>
<keyword evidence="1" id="KW-0472">Membrane</keyword>
<gene>
    <name evidence="2" type="ORF">QV13_23585</name>
</gene>